<dbReference type="AlphaFoldDB" id="A0A0G1UXB4"/>
<keyword evidence="7" id="KW-0699">rRNA-binding</keyword>
<evidence type="ECO:0000256" key="6">
    <source>
        <dbReference type="ARBA" id="ARBA00023274"/>
    </source>
</evidence>
<dbReference type="GO" id="GO:0006412">
    <property type="term" value="P:translation"/>
    <property type="evidence" value="ECO:0007669"/>
    <property type="project" value="UniProtKB-UniRule"/>
</dbReference>
<dbReference type="STRING" id="1618364.UX86_C0050G0007"/>
<dbReference type="GO" id="GO:0032259">
    <property type="term" value="P:methylation"/>
    <property type="evidence" value="ECO:0007669"/>
    <property type="project" value="UniProtKB-KW"/>
</dbReference>
<evidence type="ECO:0000256" key="1">
    <source>
        <dbReference type="ARBA" id="ARBA00006194"/>
    </source>
</evidence>
<dbReference type="HAMAP" id="MF_01310">
    <property type="entry name" value="Ribosomal_uS11"/>
    <property type="match status" value="1"/>
</dbReference>
<dbReference type="GO" id="GO:0019843">
    <property type="term" value="F:rRNA binding"/>
    <property type="evidence" value="ECO:0007669"/>
    <property type="project" value="UniProtKB-UniRule"/>
</dbReference>
<dbReference type="SUPFAM" id="SSF53137">
    <property type="entry name" value="Translational machinery components"/>
    <property type="match status" value="1"/>
</dbReference>
<evidence type="ECO:0000256" key="7">
    <source>
        <dbReference type="HAMAP-Rule" id="MF_01310"/>
    </source>
</evidence>
<dbReference type="NCBIfam" id="NF003698">
    <property type="entry name" value="PRK05309.1"/>
    <property type="match status" value="1"/>
</dbReference>
<proteinExistence type="inferred from homology"/>
<comment type="function">
    <text evidence="7">Located on the platform of the 30S subunit, it bridges several disparate RNA helices of the 16S rRNA. Forms part of the Shine-Dalgarno cleft in the 70S ribosome.</text>
</comment>
<evidence type="ECO:0000256" key="2">
    <source>
        <dbReference type="ARBA" id="ARBA00022603"/>
    </source>
</evidence>
<dbReference type="Gene3D" id="3.40.50.150">
    <property type="entry name" value="Vaccinia Virus protein VP39"/>
    <property type="match status" value="1"/>
</dbReference>
<dbReference type="InterPro" id="IPR019614">
    <property type="entry name" value="SAM-dep_methyl-trfase"/>
</dbReference>
<keyword evidence="6 7" id="KW-0687">Ribonucleoprotein</keyword>
<organism evidence="9 10">
    <name type="scientific">Candidatus Amesbacteria bacterium GW2011_GWC1_47_15</name>
    <dbReference type="NCBI Taxonomy" id="1618364"/>
    <lineage>
        <taxon>Bacteria</taxon>
        <taxon>Candidatus Amesiibacteriota</taxon>
    </lineage>
</organism>
<dbReference type="GO" id="GO:0003735">
    <property type="term" value="F:structural constituent of ribosome"/>
    <property type="evidence" value="ECO:0007669"/>
    <property type="project" value="InterPro"/>
</dbReference>
<dbReference type="SUPFAM" id="SSF53335">
    <property type="entry name" value="S-adenosyl-L-methionine-dependent methyltransferases"/>
    <property type="match status" value="1"/>
</dbReference>
<dbReference type="Gene3D" id="3.30.420.80">
    <property type="entry name" value="Ribosomal protein S11"/>
    <property type="match status" value="1"/>
</dbReference>
<dbReference type="Proteomes" id="UP000034502">
    <property type="component" value="Unassembled WGS sequence"/>
</dbReference>
<protein>
    <recommendedName>
        <fullName evidence="7">Small ribosomal subunit protein uS11</fullName>
    </recommendedName>
</protein>
<evidence type="ECO:0000256" key="5">
    <source>
        <dbReference type="ARBA" id="ARBA00022980"/>
    </source>
</evidence>
<evidence type="ECO:0000256" key="4">
    <source>
        <dbReference type="ARBA" id="ARBA00022691"/>
    </source>
</evidence>
<dbReference type="GO" id="GO:0008168">
    <property type="term" value="F:methyltransferase activity"/>
    <property type="evidence" value="ECO:0007669"/>
    <property type="project" value="UniProtKB-KW"/>
</dbReference>
<dbReference type="InterPro" id="IPR001971">
    <property type="entry name" value="Ribosomal_uS11"/>
</dbReference>
<evidence type="ECO:0000313" key="10">
    <source>
        <dbReference type="Proteomes" id="UP000034502"/>
    </source>
</evidence>
<dbReference type="EMBL" id="LCNU01000050">
    <property type="protein sequence ID" value="KKU62360.1"/>
    <property type="molecule type" value="Genomic_DNA"/>
</dbReference>
<evidence type="ECO:0000313" key="9">
    <source>
        <dbReference type="EMBL" id="KKU62360.1"/>
    </source>
</evidence>
<comment type="caution">
    <text evidence="9">The sequence shown here is derived from an EMBL/GenBank/DDBJ whole genome shotgun (WGS) entry which is preliminary data.</text>
</comment>
<comment type="subunit">
    <text evidence="7">Part of the 30S ribosomal subunit. Interacts with proteins S7 and S18. Binds to IF-3.</text>
</comment>
<reference evidence="9 10" key="1">
    <citation type="journal article" date="2015" name="Nature">
        <title>rRNA introns, odd ribosomes, and small enigmatic genomes across a large radiation of phyla.</title>
        <authorList>
            <person name="Brown C.T."/>
            <person name="Hug L.A."/>
            <person name="Thomas B.C."/>
            <person name="Sharon I."/>
            <person name="Castelle C.J."/>
            <person name="Singh A."/>
            <person name="Wilkins M.J."/>
            <person name="Williams K.H."/>
            <person name="Banfield J.F."/>
        </authorList>
    </citation>
    <scope>NUCLEOTIDE SEQUENCE [LARGE SCALE GENOMIC DNA]</scope>
</reference>
<dbReference type="InterPro" id="IPR029063">
    <property type="entry name" value="SAM-dependent_MTases_sf"/>
</dbReference>
<keyword evidence="4" id="KW-0949">S-adenosyl-L-methionine</keyword>
<sequence>MAANGKVFITATFNNTLVTITDMGGNTVSWGSSGASGFKGARKSTPFAATTAVETAARKAMGTGVREVEVYLKGPGSGRDAALRALKAIVRPDPRAIWKKTLGETEWKKADAVFIQTADTEEWKFRSSPPTPWEIRWESIKFALRTTDFRHVGVFPEQAVNWQWIANLIPNNSKVLNLFAYTGGATMAAAIAGAQVTHVDSSRPAMMWASENAKLSDIPKDHIRWIQDDVLKFVKREIRRGVKYDGIIMDPPRFGRGASGEVWKLEDDLPNLLEHTRQILSATPLFWLINAYTADLSSIALGNLLADMVKDLGGTTESGELGIKESSGGRILPAGIFARWKKD</sequence>
<name>A0A0G1UXB4_9BACT</name>
<dbReference type="PANTHER" id="PTHR43042:SF2">
    <property type="entry name" value="SAM-DEPENDENT METHYLTRANSFERASE"/>
    <property type="match status" value="1"/>
</dbReference>
<keyword evidence="3" id="KW-0808">Transferase</keyword>
<evidence type="ECO:0000256" key="3">
    <source>
        <dbReference type="ARBA" id="ARBA00022679"/>
    </source>
</evidence>
<keyword evidence="2" id="KW-0489">Methyltransferase</keyword>
<keyword evidence="7" id="KW-0694">RNA-binding</keyword>
<dbReference type="PANTHER" id="PTHR43042">
    <property type="entry name" value="SAM-DEPENDENT METHYLTRANSFERASE"/>
    <property type="match status" value="1"/>
</dbReference>
<feature type="domain" description="S-adenosylmethionine-dependent methyltransferase" evidence="8">
    <location>
        <begin position="126"/>
        <end position="258"/>
    </location>
</feature>
<keyword evidence="5 7" id="KW-0689">Ribosomal protein</keyword>
<dbReference type="GO" id="GO:0005840">
    <property type="term" value="C:ribosome"/>
    <property type="evidence" value="ECO:0007669"/>
    <property type="project" value="UniProtKB-KW"/>
</dbReference>
<comment type="similarity">
    <text evidence="1 7">Belongs to the universal ribosomal protein uS11 family.</text>
</comment>
<gene>
    <name evidence="7" type="primary">rpsK</name>
    <name evidence="9" type="ORF">UX86_C0050G0007</name>
</gene>
<dbReference type="Pfam" id="PF10672">
    <property type="entry name" value="Methyltrans_SAM"/>
    <property type="match status" value="1"/>
</dbReference>
<dbReference type="GO" id="GO:1990904">
    <property type="term" value="C:ribonucleoprotein complex"/>
    <property type="evidence" value="ECO:0007669"/>
    <property type="project" value="UniProtKB-KW"/>
</dbReference>
<evidence type="ECO:0000259" key="8">
    <source>
        <dbReference type="Pfam" id="PF10672"/>
    </source>
</evidence>
<dbReference type="Pfam" id="PF00411">
    <property type="entry name" value="Ribosomal_S11"/>
    <property type="match status" value="1"/>
</dbReference>
<dbReference type="PATRIC" id="fig|1618364.3.peg.1097"/>
<accession>A0A0G1UXB4</accession>
<dbReference type="InterPro" id="IPR036967">
    <property type="entry name" value="Ribosomal_uS11_sf"/>
</dbReference>